<organism evidence="5 6">
    <name type="scientific">Frankliniella fusca</name>
    <dbReference type="NCBI Taxonomy" id="407009"/>
    <lineage>
        <taxon>Eukaryota</taxon>
        <taxon>Metazoa</taxon>
        <taxon>Ecdysozoa</taxon>
        <taxon>Arthropoda</taxon>
        <taxon>Hexapoda</taxon>
        <taxon>Insecta</taxon>
        <taxon>Pterygota</taxon>
        <taxon>Neoptera</taxon>
        <taxon>Paraneoptera</taxon>
        <taxon>Thysanoptera</taxon>
        <taxon>Terebrantia</taxon>
        <taxon>Thripoidea</taxon>
        <taxon>Thripidae</taxon>
        <taxon>Frankliniella</taxon>
    </lineage>
</organism>
<feature type="chain" id="PRO_5042051808" evidence="3">
    <location>
        <begin position="18"/>
        <end position="225"/>
    </location>
</feature>
<dbReference type="EMBL" id="JAHWGI010001142">
    <property type="protein sequence ID" value="KAK3923240.1"/>
    <property type="molecule type" value="Genomic_DNA"/>
</dbReference>
<feature type="transmembrane region" description="Helical" evidence="2">
    <location>
        <begin position="127"/>
        <end position="147"/>
    </location>
</feature>
<dbReference type="SUPFAM" id="SSF48726">
    <property type="entry name" value="Immunoglobulin"/>
    <property type="match status" value="1"/>
</dbReference>
<reference evidence="5" key="2">
    <citation type="journal article" date="2023" name="BMC Genomics">
        <title>Pest status, molecular evolution, and epigenetic factors derived from the genome assembly of Frankliniella fusca, a thysanopteran phytovirus vector.</title>
        <authorList>
            <person name="Catto M.A."/>
            <person name="Labadie P.E."/>
            <person name="Jacobson A.L."/>
            <person name="Kennedy G.G."/>
            <person name="Srinivasan R."/>
            <person name="Hunt B.G."/>
        </authorList>
    </citation>
    <scope>NUCLEOTIDE SEQUENCE</scope>
    <source>
        <strain evidence="5">PL_HMW_Pooled</strain>
    </source>
</reference>
<sequence length="225" mass="24823">MLPALCLLGSALAPALADVLVKEVPAGGLAELECPSNDEHHRFSYWQTHNDKVIGPGNEYNDYKYKYEVLTGKLYIKGVSTSEAGFYKCVSRAVSADPANIKIENVELIVRKDWEEVYEDDTETNTFRAVAALSVILVALLVLLFLLRMRRTRPLRFRDLIDEESQDEAPPAAQTQARADVYRPTTLPSSSSNGGAGSSSAKDNLAVAVDTDFPTVFESIHDPRM</sequence>
<comment type="caution">
    <text evidence="5">The sequence shown here is derived from an EMBL/GenBank/DDBJ whole genome shotgun (WGS) entry which is preliminary data.</text>
</comment>
<protein>
    <submittedName>
        <fullName evidence="5">Leucine-rich repeat neuronal protein 3</fullName>
    </submittedName>
</protein>
<proteinExistence type="predicted"/>
<keyword evidence="2" id="KW-0812">Transmembrane</keyword>
<dbReference type="SMART" id="SM00409">
    <property type="entry name" value="IG"/>
    <property type="match status" value="1"/>
</dbReference>
<keyword evidence="2" id="KW-1133">Transmembrane helix</keyword>
<feature type="domain" description="Ig-like" evidence="4">
    <location>
        <begin position="14"/>
        <end position="102"/>
    </location>
</feature>
<dbReference type="InterPro" id="IPR036179">
    <property type="entry name" value="Ig-like_dom_sf"/>
</dbReference>
<dbReference type="Gene3D" id="2.60.40.10">
    <property type="entry name" value="Immunoglobulins"/>
    <property type="match status" value="1"/>
</dbReference>
<evidence type="ECO:0000259" key="4">
    <source>
        <dbReference type="PROSITE" id="PS50835"/>
    </source>
</evidence>
<evidence type="ECO:0000256" key="2">
    <source>
        <dbReference type="SAM" id="Phobius"/>
    </source>
</evidence>
<feature type="region of interest" description="Disordered" evidence="1">
    <location>
        <begin position="164"/>
        <end position="203"/>
    </location>
</feature>
<reference evidence="5" key="1">
    <citation type="submission" date="2021-07" db="EMBL/GenBank/DDBJ databases">
        <authorList>
            <person name="Catto M.A."/>
            <person name="Jacobson A."/>
            <person name="Kennedy G."/>
            <person name="Labadie P."/>
            <person name="Hunt B.G."/>
            <person name="Srinivasan R."/>
        </authorList>
    </citation>
    <scope>NUCLEOTIDE SEQUENCE</scope>
    <source>
        <strain evidence="5">PL_HMW_Pooled</strain>
        <tissue evidence="5">Head</tissue>
    </source>
</reference>
<gene>
    <name evidence="5" type="ORF">KUF71_000322</name>
</gene>
<name>A0AAE1LKV6_9NEOP</name>
<evidence type="ECO:0000313" key="6">
    <source>
        <dbReference type="Proteomes" id="UP001219518"/>
    </source>
</evidence>
<evidence type="ECO:0000256" key="1">
    <source>
        <dbReference type="SAM" id="MobiDB-lite"/>
    </source>
</evidence>
<dbReference type="InterPro" id="IPR013783">
    <property type="entry name" value="Ig-like_fold"/>
</dbReference>
<evidence type="ECO:0000313" key="5">
    <source>
        <dbReference type="EMBL" id="KAK3923240.1"/>
    </source>
</evidence>
<dbReference type="Proteomes" id="UP001219518">
    <property type="component" value="Unassembled WGS sequence"/>
</dbReference>
<keyword evidence="6" id="KW-1185">Reference proteome</keyword>
<dbReference type="InterPro" id="IPR007110">
    <property type="entry name" value="Ig-like_dom"/>
</dbReference>
<feature type="signal peptide" evidence="3">
    <location>
        <begin position="1"/>
        <end position="17"/>
    </location>
</feature>
<keyword evidence="2" id="KW-0472">Membrane</keyword>
<evidence type="ECO:0000256" key="3">
    <source>
        <dbReference type="SAM" id="SignalP"/>
    </source>
</evidence>
<dbReference type="PROSITE" id="PS50835">
    <property type="entry name" value="IG_LIKE"/>
    <property type="match status" value="1"/>
</dbReference>
<dbReference type="InterPro" id="IPR003599">
    <property type="entry name" value="Ig_sub"/>
</dbReference>
<accession>A0AAE1LKV6</accession>
<feature type="compositionally biased region" description="Low complexity" evidence="1">
    <location>
        <begin position="189"/>
        <end position="201"/>
    </location>
</feature>
<dbReference type="AlphaFoldDB" id="A0AAE1LKV6"/>
<keyword evidence="3" id="KW-0732">Signal</keyword>